<dbReference type="PIRSF" id="PIRSF037677">
    <property type="entry name" value="DNA_mis_repair_Msh6"/>
    <property type="match status" value="1"/>
</dbReference>
<dbReference type="OrthoDB" id="10252754at2759"/>
<keyword evidence="3 6" id="KW-0227">DNA damage</keyword>
<dbReference type="FunFam" id="3.40.1170.10:FF:000002">
    <property type="entry name" value="DNA mismatch repair protein"/>
    <property type="match status" value="1"/>
</dbReference>
<keyword evidence="2 6" id="KW-0547">Nucleotide-binding</keyword>
<evidence type="ECO:0000313" key="10">
    <source>
        <dbReference type="Proteomes" id="UP000030755"/>
    </source>
</evidence>
<dbReference type="OMA" id="TPMMAQY"/>
<feature type="region of interest" description="Disordered" evidence="7">
    <location>
        <begin position="1"/>
        <end position="114"/>
    </location>
</feature>
<dbReference type="GO" id="GO:0043570">
    <property type="term" value="P:maintenance of DNA repeat elements"/>
    <property type="evidence" value="ECO:0007669"/>
    <property type="project" value="EnsemblFungi"/>
</dbReference>
<dbReference type="InterPro" id="IPR007860">
    <property type="entry name" value="DNA_mmatch_repair_MutS_con_dom"/>
</dbReference>
<sequence length="981" mass="112445">MKQKSLLNFFGKKKDNDDGIDSSPAPKTRTIDLKNESFSTPTKKAKTINLTPQKEAKSTPKDKLNSFKSPTMKRILSDANVPSSPQSPNNYKTPTKKQKVLESNYPTPSKEKNEDRYEWLENVRDIDMNGPGNVNYLMPLGDEEYNPSTLYIPPSAWSQFTPFEKQYWEVKCQYFDSVVFCKKGKFYELYENDADIGAKEFDLKMTERVNMRMVGVPEATFEFWAAKFIARGYKVARMDQLETSIGKSLREKDSKKDKVIRRELTAVLTAGTLVDSDLLTSDMAVYCCALKERRLSESQVEYSVVFCDTSTAQFYVSHFEDDEVSTKLETLMVQVQPKEIVYERNGISKETLKLMKRILPGNTLWQISKREFPGDDFIDLIKGKEYFSDELMNKLSMMNELTISCLGGLYLYLDGLKLGDDLLSMKRITEYDPLNHGKCMILDGSTLKNLEIFGENGLFNVINKCSTAMGKRMLKNWVCYPLKKADEINERYDAIDELYKLDLINEIQSAIGKLPDVERLLSRIHCGGCKLNLFLNVIDSLEYLNQWLNEKLLKIEFESKLINTLLLMFPKDFENILEPFVNGFDRTLALKEGSIIPNPRTDKEYDSICDEVELIKQKLHKHLQEQKQILNTTDIRYKDIGKDLFQIEVPVNTKVPMDYIMLTKTKNVKRYHNPTLKNLVKDYQETLEKKSLFLDSYFTKIQLKFDENYSTFMKIANLVSQLDCLCSLAKSRDTFGLPFCRPTIQEEEFSFIDFEDLYHPILKINKDIIPNTVKIRSDNVDASMIIVTGANMGGKSTLLRQTCLGIILAQIGCYIPAKSCTISPVDRIFTRIGAHDNIMAGQSTFMVELSETSKILREATPKSMVILDELGRGTSTFDGYSIAYSVLHYLANHIKCMGLFATHYHSLTQDFSSHSTITNYHMAIHTDELLKQVTFLYKFVPGVCPKSHGMNVAKMAGLPISIIEEAERIAKEFEECHQEFM</sequence>
<dbReference type="InterPro" id="IPR000432">
    <property type="entry name" value="DNA_mismatch_repair_MutS_C"/>
</dbReference>
<dbReference type="InterPro" id="IPR007861">
    <property type="entry name" value="DNA_mismatch_repair_MutS_clamp"/>
</dbReference>
<evidence type="ECO:0000256" key="1">
    <source>
        <dbReference type="ARBA" id="ARBA00006271"/>
    </source>
</evidence>
<dbReference type="HOGENOM" id="CLU_002472_1_0_1"/>
<name>A0A075ASG4_ROZAC</name>
<dbReference type="InterPro" id="IPR017261">
    <property type="entry name" value="DNA_mismatch_repair_MutS/MSH"/>
</dbReference>
<dbReference type="GO" id="GO:0016887">
    <property type="term" value="F:ATP hydrolysis activity"/>
    <property type="evidence" value="ECO:0007669"/>
    <property type="project" value="EnsemblFungi"/>
</dbReference>
<feature type="compositionally biased region" description="Basic and acidic residues" evidence="7">
    <location>
        <begin position="54"/>
        <end position="65"/>
    </location>
</feature>
<keyword evidence="6" id="KW-0234">DNA repair</keyword>
<feature type="compositionally biased region" description="Polar residues" evidence="7">
    <location>
        <begin position="36"/>
        <end position="52"/>
    </location>
</feature>
<dbReference type="Pfam" id="PF05188">
    <property type="entry name" value="MutS_II"/>
    <property type="match status" value="1"/>
</dbReference>
<keyword evidence="4" id="KW-0067">ATP-binding</keyword>
<dbReference type="Gene3D" id="3.40.1170.10">
    <property type="entry name" value="DNA repair protein MutS, domain I"/>
    <property type="match status" value="1"/>
</dbReference>
<dbReference type="Pfam" id="PF01624">
    <property type="entry name" value="MutS_I"/>
    <property type="match status" value="1"/>
</dbReference>
<comment type="similarity">
    <text evidence="1 6">Belongs to the DNA mismatch repair MutS family.</text>
</comment>
<evidence type="ECO:0000256" key="3">
    <source>
        <dbReference type="ARBA" id="ARBA00022763"/>
    </source>
</evidence>
<dbReference type="GO" id="GO:0032137">
    <property type="term" value="F:guanine/thymine mispair binding"/>
    <property type="evidence" value="ECO:0007669"/>
    <property type="project" value="EnsemblFungi"/>
</dbReference>
<dbReference type="Pfam" id="PF00488">
    <property type="entry name" value="MutS_V"/>
    <property type="match status" value="1"/>
</dbReference>
<dbReference type="GO" id="GO:0036297">
    <property type="term" value="P:interstrand cross-link repair"/>
    <property type="evidence" value="ECO:0007669"/>
    <property type="project" value="EnsemblFungi"/>
</dbReference>
<keyword evidence="10" id="KW-1185">Reference proteome</keyword>
<organism evidence="9 10">
    <name type="scientific">Rozella allomycis (strain CSF55)</name>
    <dbReference type="NCBI Taxonomy" id="988480"/>
    <lineage>
        <taxon>Eukaryota</taxon>
        <taxon>Fungi</taxon>
        <taxon>Fungi incertae sedis</taxon>
        <taxon>Cryptomycota</taxon>
        <taxon>Cryptomycota incertae sedis</taxon>
        <taxon>Rozella</taxon>
    </lineage>
</organism>
<dbReference type="PANTHER" id="PTHR11361:SF148">
    <property type="entry name" value="DNA MISMATCH REPAIR PROTEIN MSH6"/>
    <property type="match status" value="1"/>
</dbReference>
<comment type="function">
    <text evidence="6">Component of the post-replicative DNA mismatch repair system (MMR).</text>
</comment>
<dbReference type="NCBIfam" id="NF003810">
    <property type="entry name" value="PRK05399.1"/>
    <property type="match status" value="1"/>
</dbReference>
<dbReference type="Gene3D" id="3.30.420.110">
    <property type="entry name" value="MutS, connector domain"/>
    <property type="match status" value="1"/>
</dbReference>
<evidence type="ECO:0000256" key="6">
    <source>
        <dbReference type="RuleBase" id="RU003756"/>
    </source>
</evidence>
<dbReference type="SUPFAM" id="SSF52540">
    <property type="entry name" value="P-loop containing nucleoside triphosphate hydrolases"/>
    <property type="match status" value="1"/>
</dbReference>
<dbReference type="FunFam" id="1.10.1420.10:FF:000005">
    <property type="entry name" value="DNA mismatch repair protein"/>
    <property type="match status" value="1"/>
</dbReference>
<proteinExistence type="inferred from homology"/>
<gene>
    <name evidence="9" type="ORF">O9G_000125</name>
</gene>
<dbReference type="GO" id="GO:0005524">
    <property type="term" value="F:ATP binding"/>
    <property type="evidence" value="ECO:0007669"/>
    <property type="project" value="UniProtKB-KW"/>
</dbReference>
<reference evidence="9 10" key="1">
    <citation type="journal article" date="2013" name="Curr. Biol.">
        <title>Shared signatures of parasitism and phylogenomics unite Cryptomycota and microsporidia.</title>
        <authorList>
            <person name="James T.Y."/>
            <person name="Pelin A."/>
            <person name="Bonen L."/>
            <person name="Ahrendt S."/>
            <person name="Sain D."/>
            <person name="Corradi N."/>
            <person name="Stajich J.E."/>
        </authorList>
    </citation>
    <scope>NUCLEOTIDE SEQUENCE [LARGE SCALE GENOMIC DNA]</scope>
    <source>
        <strain evidence="9 10">CSF55</strain>
    </source>
</reference>
<dbReference type="InterPro" id="IPR007696">
    <property type="entry name" value="DNA_mismatch_repair_MutS_core"/>
</dbReference>
<protein>
    <submittedName>
        <fullName evidence="9">DNA mismatch repair protein MutS-like domain-containing protein</fullName>
    </submittedName>
</protein>
<dbReference type="Pfam" id="PF05192">
    <property type="entry name" value="MutS_III"/>
    <property type="match status" value="1"/>
</dbReference>
<dbReference type="SMART" id="SM00534">
    <property type="entry name" value="MUTSac"/>
    <property type="match status" value="1"/>
</dbReference>
<dbReference type="InterPro" id="IPR036678">
    <property type="entry name" value="MutS_con_dom_sf"/>
</dbReference>
<dbReference type="GO" id="GO:0043111">
    <property type="term" value="P:replication fork arrest"/>
    <property type="evidence" value="ECO:0007669"/>
    <property type="project" value="EnsemblFungi"/>
</dbReference>
<evidence type="ECO:0000313" key="9">
    <source>
        <dbReference type="EMBL" id="EPZ31646.1"/>
    </source>
</evidence>
<dbReference type="Gene3D" id="3.40.50.300">
    <property type="entry name" value="P-loop containing nucleotide triphosphate hydrolases"/>
    <property type="match status" value="1"/>
</dbReference>
<dbReference type="PROSITE" id="PS00486">
    <property type="entry name" value="DNA_MISMATCH_REPAIR_2"/>
    <property type="match status" value="1"/>
</dbReference>
<evidence type="ECO:0000256" key="5">
    <source>
        <dbReference type="ARBA" id="ARBA00023125"/>
    </source>
</evidence>
<dbReference type="Pfam" id="PF05190">
    <property type="entry name" value="MutS_IV"/>
    <property type="match status" value="1"/>
</dbReference>
<dbReference type="PANTHER" id="PTHR11361">
    <property type="entry name" value="DNA MISMATCH REPAIR PROTEIN MUTS FAMILY MEMBER"/>
    <property type="match status" value="1"/>
</dbReference>
<dbReference type="STRING" id="988480.A0A075ASG4"/>
<dbReference type="GO" id="GO:0000400">
    <property type="term" value="F:four-way junction DNA binding"/>
    <property type="evidence" value="ECO:0007669"/>
    <property type="project" value="EnsemblFungi"/>
</dbReference>
<dbReference type="GO" id="GO:0032301">
    <property type="term" value="C:MutSalpha complex"/>
    <property type="evidence" value="ECO:0007669"/>
    <property type="project" value="EnsemblFungi"/>
</dbReference>
<dbReference type="SUPFAM" id="SSF48334">
    <property type="entry name" value="DNA repair protein MutS, domain III"/>
    <property type="match status" value="1"/>
</dbReference>
<evidence type="ECO:0000259" key="8">
    <source>
        <dbReference type="PROSITE" id="PS00486"/>
    </source>
</evidence>
<dbReference type="EMBL" id="KE561209">
    <property type="protein sequence ID" value="EPZ31646.1"/>
    <property type="molecule type" value="Genomic_DNA"/>
</dbReference>
<evidence type="ECO:0000256" key="2">
    <source>
        <dbReference type="ARBA" id="ARBA00022741"/>
    </source>
</evidence>
<accession>A0A075ASG4</accession>
<evidence type="ECO:0000256" key="4">
    <source>
        <dbReference type="ARBA" id="ARBA00022840"/>
    </source>
</evidence>
<dbReference type="SUPFAM" id="SSF55271">
    <property type="entry name" value="DNA repair protein MutS, domain I"/>
    <property type="match status" value="1"/>
</dbReference>
<dbReference type="AlphaFoldDB" id="A0A075ASG4"/>
<dbReference type="InterPro" id="IPR036187">
    <property type="entry name" value="DNA_mismatch_repair_MutS_sf"/>
</dbReference>
<evidence type="ECO:0000256" key="7">
    <source>
        <dbReference type="SAM" id="MobiDB-lite"/>
    </source>
</evidence>
<dbReference type="InterPro" id="IPR007695">
    <property type="entry name" value="DNA_mismatch_repair_MutS-lik_N"/>
</dbReference>
<keyword evidence="5 6" id="KW-0238">DNA-binding</keyword>
<dbReference type="InterPro" id="IPR016151">
    <property type="entry name" value="DNA_mismatch_repair_MutS_N"/>
</dbReference>
<dbReference type="GO" id="GO:0000710">
    <property type="term" value="P:meiotic mismatch repair"/>
    <property type="evidence" value="ECO:0007669"/>
    <property type="project" value="EnsemblFungi"/>
</dbReference>
<dbReference type="Gene3D" id="1.10.1420.10">
    <property type="match status" value="2"/>
</dbReference>
<dbReference type="SUPFAM" id="SSF53150">
    <property type="entry name" value="DNA repair protein MutS, domain II"/>
    <property type="match status" value="1"/>
</dbReference>
<dbReference type="GO" id="GO:0032138">
    <property type="term" value="F:single base insertion or deletion binding"/>
    <property type="evidence" value="ECO:0007669"/>
    <property type="project" value="EnsemblFungi"/>
</dbReference>
<dbReference type="SMART" id="SM00533">
    <property type="entry name" value="MUTSd"/>
    <property type="match status" value="1"/>
</dbReference>
<dbReference type="InterPro" id="IPR027417">
    <property type="entry name" value="P-loop_NTPase"/>
</dbReference>
<feature type="compositionally biased region" description="Polar residues" evidence="7">
    <location>
        <begin position="80"/>
        <end position="93"/>
    </location>
</feature>
<dbReference type="Proteomes" id="UP000030755">
    <property type="component" value="Unassembled WGS sequence"/>
</dbReference>
<dbReference type="GO" id="GO:0140664">
    <property type="term" value="F:ATP-dependent DNA damage sensor activity"/>
    <property type="evidence" value="ECO:0007669"/>
    <property type="project" value="InterPro"/>
</dbReference>
<feature type="domain" description="DNA mismatch repair proteins mutS family" evidence="8">
    <location>
        <begin position="863"/>
        <end position="879"/>
    </location>
</feature>
<dbReference type="InterPro" id="IPR045076">
    <property type="entry name" value="MutS"/>
</dbReference>